<reference evidence="2 4" key="2">
    <citation type="journal article" date="2014" name="BMC Genomics">
        <title>An improved genome release (version Mt4.0) for the model legume Medicago truncatula.</title>
        <authorList>
            <person name="Tang H."/>
            <person name="Krishnakumar V."/>
            <person name="Bidwell S."/>
            <person name="Rosen B."/>
            <person name="Chan A."/>
            <person name="Zhou S."/>
            <person name="Gentzbittel L."/>
            <person name="Childs K.L."/>
            <person name="Yandell M."/>
            <person name="Gundlach H."/>
            <person name="Mayer K.F."/>
            <person name="Schwartz D.C."/>
            <person name="Town C.D."/>
        </authorList>
    </citation>
    <scope>GENOME REANNOTATION</scope>
    <source>
        <strain evidence="2">A17</strain>
        <strain evidence="3 4">cv. Jemalong A17</strain>
    </source>
</reference>
<evidence type="ECO:0000256" key="1">
    <source>
        <dbReference type="SAM" id="MobiDB-lite"/>
    </source>
</evidence>
<evidence type="ECO:0000313" key="2">
    <source>
        <dbReference type="EMBL" id="KEH23258.1"/>
    </source>
</evidence>
<evidence type="ECO:0000313" key="4">
    <source>
        <dbReference type="Proteomes" id="UP000002051"/>
    </source>
</evidence>
<dbReference type="AlphaFoldDB" id="A0A072U241"/>
<feature type="compositionally biased region" description="Basic and acidic residues" evidence="1">
    <location>
        <begin position="9"/>
        <end position="18"/>
    </location>
</feature>
<reference evidence="2 4" key="1">
    <citation type="journal article" date="2011" name="Nature">
        <title>The Medicago genome provides insight into the evolution of rhizobial symbioses.</title>
        <authorList>
            <person name="Young N.D."/>
            <person name="Debelle F."/>
            <person name="Oldroyd G.E."/>
            <person name="Geurts R."/>
            <person name="Cannon S.B."/>
            <person name="Udvardi M.K."/>
            <person name="Benedito V.A."/>
            <person name="Mayer K.F."/>
            <person name="Gouzy J."/>
            <person name="Schoof H."/>
            <person name="Van de Peer Y."/>
            <person name="Proost S."/>
            <person name="Cook D.R."/>
            <person name="Meyers B.C."/>
            <person name="Spannagl M."/>
            <person name="Cheung F."/>
            <person name="De Mita S."/>
            <person name="Krishnakumar V."/>
            <person name="Gundlach H."/>
            <person name="Zhou S."/>
            <person name="Mudge J."/>
            <person name="Bharti A.K."/>
            <person name="Murray J.D."/>
            <person name="Naoumkina M.A."/>
            <person name="Rosen B."/>
            <person name="Silverstein K.A."/>
            <person name="Tang H."/>
            <person name="Rombauts S."/>
            <person name="Zhao P.X."/>
            <person name="Zhou P."/>
            <person name="Barbe V."/>
            <person name="Bardou P."/>
            <person name="Bechner M."/>
            <person name="Bellec A."/>
            <person name="Berger A."/>
            <person name="Berges H."/>
            <person name="Bidwell S."/>
            <person name="Bisseling T."/>
            <person name="Choisne N."/>
            <person name="Couloux A."/>
            <person name="Denny R."/>
            <person name="Deshpande S."/>
            <person name="Dai X."/>
            <person name="Doyle J.J."/>
            <person name="Dudez A.M."/>
            <person name="Farmer A.D."/>
            <person name="Fouteau S."/>
            <person name="Franken C."/>
            <person name="Gibelin C."/>
            <person name="Gish J."/>
            <person name="Goldstein S."/>
            <person name="Gonzalez A.J."/>
            <person name="Green P.J."/>
            <person name="Hallab A."/>
            <person name="Hartog M."/>
            <person name="Hua A."/>
            <person name="Humphray S.J."/>
            <person name="Jeong D.H."/>
            <person name="Jing Y."/>
            <person name="Jocker A."/>
            <person name="Kenton S.M."/>
            <person name="Kim D.J."/>
            <person name="Klee K."/>
            <person name="Lai H."/>
            <person name="Lang C."/>
            <person name="Lin S."/>
            <person name="Macmil S.L."/>
            <person name="Magdelenat G."/>
            <person name="Matthews L."/>
            <person name="McCorrison J."/>
            <person name="Monaghan E.L."/>
            <person name="Mun J.H."/>
            <person name="Najar F.Z."/>
            <person name="Nicholson C."/>
            <person name="Noirot C."/>
            <person name="O'Bleness M."/>
            <person name="Paule C.R."/>
            <person name="Poulain J."/>
            <person name="Prion F."/>
            <person name="Qin B."/>
            <person name="Qu C."/>
            <person name="Retzel E.F."/>
            <person name="Riddle C."/>
            <person name="Sallet E."/>
            <person name="Samain S."/>
            <person name="Samson N."/>
            <person name="Sanders I."/>
            <person name="Saurat O."/>
            <person name="Scarpelli C."/>
            <person name="Schiex T."/>
            <person name="Segurens B."/>
            <person name="Severin A.J."/>
            <person name="Sherrier D.J."/>
            <person name="Shi R."/>
            <person name="Sims S."/>
            <person name="Singer S.R."/>
            <person name="Sinharoy S."/>
            <person name="Sterck L."/>
            <person name="Viollet A."/>
            <person name="Wang B.B."/>
            <person name="Wang K."/>
            <person name="Wang M."/>
            <person name="Wang X."/>
            <person name="Warfsmann J."/>
            <person name="Weissenbach J."/>
            <person name="White D.D."/>
            <person name="White J.D."/>
            <person name="Wiley G.B."/>
            <person name="Wincker P."/>
            <person name="Xing Y."/>
            <person name="Yang L."/>
            <person name="Yao Z."/>
            <person name="Ying F."/>
            <person name="Zhai J."/>
            <person name="Zhou L."/>
            <person name="Zuber A."/>
            <person name="Denarie J."/>
            <person name="Dixon R.A."/>
            <person name="May G.D."/>
            <person name="Schwartz D.C."/>
            <person name="Rogers J."/>
            <person name="Quetier F."/>
            <person name="Town C.D."/>
            <person name="Roe B.A."/>
        </authorList>
    </citation>
    <scope>NUCLEOTIDE SEQUENCE [LARGE SCALE GENOMIC DNA]</scope>
    <source>
        <strain evidence="2">A17</strain>
        <strain evidence="3 4">cv. Jemalong A17</strain>
    </source>
</reference>
<gene>
    <name evidence="2" type="ordered locus">MTR_7g072585</name>
</gene>
<evidence type="ECO:0000313" key="3">
    <source>
        <dbReference type="EnsemblPlants" id="KEH23258"/>
    </source>
</evidence>
<dbReference type="HOGENOM" id="CLU_2907504_0_0_1"/>
<proteinExistence type="predicted"/>
<feature type="region of interest" description="Disordered" evidence="1">
    <location>
        <begin position="1"/>
        <end position="21"/>
    </location>
</feature>
<sequence length="62" mass="7146">MPNKLQNQGKEHIQDKISTRSQKGHSVPKILYKTCRLCQDFRLTAICGNCYLQNFYKTVIGS</sequence>
<dbReference type="EnsemblPlants" id="KEH23258">
    <property type="protein sequence ID" value="KEH23258"/>
    <property type="gene ID" value="MTR_7g072585"/>
</dbReference>
<protein>
    <submittedName>
        <fullName evidence="2 3">Uncharacterized protein</fullName>
    </submittedName>
</protein>
<accession>A0A072U241</accession>
<dbReference type="Proteomes" id="UP000002051">
    <property type="component" value="Unassembled WGS sequence"/>
</dbReference>
<name>A0A072U241_MEDTR</name>
<dbReference type="EMBL" id="CM001223">
    <property type="protein sequence ID" value="KEH23258.1"/>
    <property type="molecule type" value="Genomic_DNA"/>
</dbReference>
<organism evidence="2 4">
    <name type="scientific">Medicago truncatula</name>
    <name type="common">Barrel medic</name>
    <name type="synonym">Medicago tribuloides</name>
    <dbReference type="NCBI Taxonomy" id="3880"/>
    <lineage>
        <taxon>Eukaryota</taxon>
        <taxon>Viridiplantae</taxon>
        <taxon>Streptophyta</taxon>
        <taxon>Embryophyta</taxon>
        <taxon>Tracheophyta</taxon>
        <taxon>Spermatophyta</taxon>
        <taxon>Magnoliopsida</taxon>
        <taxon>eudicotyledons</taxon>
        <taxon>Gunneridae</taxon>
        <taxon>Pentapetalae</taxon>
        <taxon>rosids</taxon>
        <taxon>fabids</taxon>
        <taxon>Fabales</taxon>
        <taxon>Fabaceae</taxon>
        <taxon>Papilionoideae</taxon>
        <taxon>50 kb inversion clade</taxon>
        <taxon>NPAAA clade</taxon>
        <taxon>Hologalegina</taxon>
        <taxon>IRL clade</taxon>
        <taxon>Trifolieae</taxon>
        <taxon>Medicago</taxon>
    </lineage>
</organism>
<keyword evidence="4" id="KW-1185">Reference proteome</keyword>
<reference evidence="3" key="3">
    <citation type="submission" date="2015-04" db="UniProtKB">
        <authorList>
            <consortium name="EnsemblPlants"/>
        </authorList>
    </citation>
    <scope>IDENTIFICATION</scope>
    <source>
        <strain evidence="3">cv. Jemalong A17</strain>
    </source>
</reference>